<comment type="catalytic activity">
    <reaction evidence="5">
        <text>N,N-dimethyl-1,4-phenylenediamine + anthranilate + 2 NAD(+) = 2-(4-dimethylaminophenyl)diazenylbenzoate + 2 NADH + 2 H(+)</text>
        <dbReference type="Rhea" id="RHEA:55872"/>
        <dbReference type="ChEBI" id="CHEBI:15378"/>
        <dbReference type="ChEBI" id="CHEBI:15783"/>
        <dbReference type="ChEBI" id="CHEBI:16567"/>
        <dbReference type="ChEBI" id="CHEBI:57540"/>
        <dbReference type="ChEBI" id="CHEBI:57945"/>
        <dbReference type="ChEBI" id="CHEBI:71579"/>
        <dbReference type="EC" id="1.7.1.17"/>
    </reaction>
    <physiologicalReaction direction="right-to-left" evidence="5">
        <dbReference type="Rhea" id="RHEA:55874"/>
    </physiologicalReaction>
</comment>
<comment type="subunit">
    <text evidence="6">Homodimer.</text>
</comment>
<comment type="catalytic activity">
    <reaction evidence="6">
        <text>2 a quinone + NADH + H(+) = 2 a 1,4-benzosemiquinone + NAD(+)</text>
        <dbReference type="Rhea" id="RHEA:65952"/>
        <dbReference type="ChEBI" id="CHEBI:15378"/>
        <dbReference type="ChEBI" id="CHEBI:57540"/>
        <dbReference type="ChEBI" id="CHEBI:57945"/>
        <dbReference type="ChEBI" id="CHEBI:132124"/>
        <dbReference type="ChEBI" id="CHEBI:134225"/>
    </reaction>
</comment>
<comment type="caution">
    <text evidence="8">The sequence shown here is derived from an EMBL/GenBank/DDBJ whole genome shotgun (WGS) entry which is preliminary data.</text>
</comment>
<feature type="domain" description="Flavodoxin-like fold" evidence="7">
    <location>
        <begin position="1"/>
        <end position="193"/>
    </location>
</feature>
<dbReference type="OrthoDB" id="9805013at2"/>
<dbReference type="Pfam" id="PF02525">
    <property type="entry name" value="Flavodoxin_2"/>
    <property type="match status" value="1"/>
</dbReference>
<keyword evidence="2 6" id="KW-0288">FMN</keyword>
<feature type="binding site" evidence="6">
    <location>
        <position position="9"/>
    </location>
    <ligand>
        <name>FMN</name>
        <dbReference type="ChEBI" id="CHEBI:58210"/>
    </ligand>
</feature>
<keyword evidence="4 6" id="KW-0520">NAD</keyword>
<dbReference type="AlphaFoldDB" id="A0A543FUS7"/>
<dbReference type="InterPro" id="IPR029039">
    <property type="entry name" value="Flavoprotein-like_sf"/>
</dbReference>
<dbReference type="EC" id="1.7.1.17" evidence="6"/>
<dbReference type="GO" id="GO:0010181">
    <property type="term" value="F:FMN binding"/>
    <property type="evidence" value="ECO:0007669"/>
    <property type="project" value="UniProtKB-UniRule"/>
</dbReference>
<feature type="binding site" evidence="6">
    <location>
        <begin position="15"/>
        <end position="17"/>
    </location>
    <ligand>
        <name>FMN</name>
        <dbReference type="ChEBI" id="CHEBI:58210"/>
    </ligand>
</feature>
<comment type="function">
    <text evidence="6">Also exhibits azoreductase activity. Catalyzes the reductive cleavage of the azo bond in aromatic azo compounds to the corresponding amines.</text>
</comment>
<name>A0A543FUS7_9PSEU</name>
<evidence type="ECO:0000256" key="6">
    <source>
        <dbReference type="HAMAP-Rule" id="MF_01216"/>
    </source>
</evidence>
<dbReference type="PANTHER" id="PTHR43741:SF4">
    <property type="entry name" value="FMN-DEPENDENT NADH:QUINONE OXIDOREDUCTASE"/>
    <property type="match status" value="1"/>
</dbReference>
<reference evidence="8 9" key="1">
    <citation type="submission" date="2019-06" db="EMBL/GenBank/DDBJ databases">
        <title>Sequencing the genomes of 1000 actinobacteria strains.</title>
        <authorList>
            <person name="Klenk H.-P."/>
        </authorList>
    </citation>
    <scope>NUCLEOTIDE SEQUENCE [LARGE SCALE GENOMIC DNA]</scope>
    <source>
        <strain evidence="8 9">DSM 45511</strain>
    </source>
</reference>
<protein>
    <recommendedName>
        <fullName evidence="6">FMN dependent NADH:quinone oxidoreductase</fullName>
        <ecNumber evidence="6">1.6.5.-</ecNumber>
    </recommendedName>
    <alternativeName>
        <fullName evidence="6">Azo-dye reductase</fullName>
    </alternativeName>
    <alternativeName>
        <fullName evidence="6">FMN-dependent NADH-azo compound oxidoreductase</fullName>
    </alternativeName>
    <alternativeName>
        <fullName evidence="6">FMN-dependent NADH-azoreductase</fullName>
        <ecNumber evidence="6">1.7.1.17</ecNumber>
    </alternativeName>
</protein>
<dbReference type="Gene3D" id="3.40.50.360">
    <property type="match status" value="1"/>
</dbReference>
<dbReference type="EC" id="1.6.5.-" evidence="6"/>
<evidence type="ECO:0000256" key="3">
    <source>
        <dbReference type="ARBA" id="ARBA00023002"/>
    </source>
</evidence>
<evidence type="ECO:0000256" key="1">
    <source>
        <dbReference type="ARBA" id="ARBA00022630"/>
    </source>
</evidence>
<keyword evidence="9" id="KW-1185">Reference proteome</keyword>
<dbReference type="PANTHER" id="PTHR43741">
    <property type="entry name" value="FMN-DEPENDENT NADH-AZOREDUCTASE 1"/>
    <property type="match status" value="1"/>
</dbReference>
<dbReference type="GO" id="GO:0016652">
    <property type="term" value="F:oxidoreductase activity, acting on NAD(P)H as acceptor"/>
    <property type="evidence" value="ECO:0007669"/>
    <property type="project" value="UniProtKB-UniRule"/>
</dbReference>
<evidence type="ECO:0000256" key="2">
    <source>
        <dbReference type="ARBA" id="ARBA00022643"/>
    </source>
</evidence>
<dbReference type="InterPro" id="IPR003680">
    <property type="entry name" value="Flavodoxin_fold"/>
</dbReference>
<evidence type="ECO:0000259" key="7">
    <source>
        <dbReference type="Pfam" id="PF02525"/>
    </source>
</evidence>
<evidence type="ECO:0000256" key="5">
    <source>
        <dbReference type="ARBA" id="ARBA00048542"/>
    </source>
</evidence>
<evidence type="ECO:0000313" key="8">
    <source>
        <dbReference type="EMBL" id="TQM37587.1"/>
    </source>
</evidence>
<comment type="function">
    <text evidence="6">Quinone reductase that provides resistance to thiol-specific stress caused by electrophilic quinones.</text>
</comment>
<dbReference type="GO" id="GO:0016655">
    <property type="term" value="F:oxidoreductase activity, acting on NAD(P)H, quinone or similar compound as acceptor"/>
    <property type="evidence" value="ECO:0007669"/>
    <property type="project" value="InterPro"/>
</dbReference>
<organism evidence="8 9">
    <name type="scientific">Pseudonocardia cypriaca</name>
    <dbReference type="NCBI Taxonomy" id="882449"/>
    <lineage>
        <taxon>Bacteria</taxon>
        <taxon>Bacillati</taxon>
        <taxon>Actinomycetota</taxon>
        <taxon>Actinomycetes</taxon>
        <taxon>Pseudonocardiales</taxon>
        <taxon>Pseudonocardiaceae</taxon>
        <taxon>Pseudonocardia</taxon>
    </lineage>
</organism>
<feature type="binding site" evidence="6">
    <location>
        <begin position="135"/>
        <end position="138"/>
    </location>
    <ligand>
        <name>FMN</name>
        <dbReference type="ChEBI" id="CHEBI:58210"/>
    </ligand>
</feature>
<dbReference type="GO" id="GO:0009055">
    <property type="term" value="F:electron transfer activity"/>
    <property type="evidence" value="ECO:0007669"/>
    <property type="project" value="UniProtKB-UniRule"/>
</dbReference>
<proteinExistence type="inferred from homology"/>
<dbReference type="InterPro" id="IPR050104">
    <property type="entry name" value="FMN-dep_NADH:Q_OxRdtase_AzoR1"/>
</dbReference>
<comment type="cofactor">
    <cofactor evidence="6">
        <name>FMN</name>
        <dbReference type="ChEBI" id="CHEBI:58210"/>
    </cofactor>
    <text evidence="6">Binds 1 FMN per subunit.</text>
</comment>
<evidence type="ECO:0000256" key="4">
    <source>
        <dbReference type="ARBA" id="ARBA00023027"/>
    </source>
</evidence>
<dbReference type="EMBL" id="VFPH01000002">
    <property type="protein sequence ID" value="TQM37587.1"/>
    <property type="molecule type" value="Genomic_DNA"/>
</dbReference>
<dbReference type="SUPFAM" id="SSF52218">
    <property type="entry name" value="Flavoproteins"/>
    <property type="match status" value="1"/>
</dbReference>
<keyword evidence="3 6" id="KW-0560">Oxidoreductase</keyword>
<dbReference type="RefSeq" id="WP_142104388.1">
    <property type="nucleotide sequence ID" value="NZ_VFPH01000002.1"/>
</dbReference>
<comment type="similarity">
    <text evidence="6">Belongs to the azoreductase type 1 family.</text>
</comment>
<dbReference type="Proteomes" id="UP000319818">
    <property type="component" value="Unassembled WGS sequence"/>
</dbReference>
<accession>A0A543FUS7</accession>
<dbReference type="HAMAP" id="MF_01216">
    <property type="entry name" value="Azoreductase_type1"/>
    <property type="match status" value="1"/>
</dbReference>
<sequence>MTLFRLDSSIQGDASVSRAVADAVERAWRDHHPEPKVVRLDLAANPVPADAWPLAVSALFTPEGERTPQQRAAVTLASSLADELLDADAALIAAPLYNFGVSQNLKMWIDLVLTDPRFAPGSAPLTGRPVTVVVSRGGGYGPGTPREGWDHGTPYVQRIFGDVLGADVTVVAAELTLAEMKPEMAHLRELAAASRARAMEDAAATGRALAERVAPATAAR</sequence>
<comment type="caution">
    <text evidence="6">Lacks conserved residue(s) required for the propagation of feature annotation.</text>
</comment>
<dbReference type="InterPro" id="IPR023048">
    <property type="entry name" value="NADH:quinone_OxRdtase_FMN_depd"/>
</dbReference>
<gene>
    <name evidence="6" type="primary">azoR</name>
    <name evidence="8" type="ORF">FB388_4804</name>
</gene>
<evidence type="ECO:0000313" key="9">
    <source>
        <dbReference type="Proteomes" id="UP000319818"/>
    </source>
</evidence>
<keyword evidence="1 6" id="KW-0285">Flavoprotein</keyword>